<evidence type="ECO:0000313" key="1">
    <source>
        <dbReference type="EMBL" id="RCR65792.1"/>
    </source>
</evidence>
<name>A0A368JE25_9BACT</name>
<protein>
    <submittedName>
        <fullName evidence="1">Uncharacterized protein</fullName>
    </submittedName>
</protein>
<dbReference type="EMBL" id="QOWE01000035">
    <property type="protein sequence ID" value="RCR65792.1"/>
    <property type="molecule type" value="Genomic_DNA"/>
</dbReference>
<dbReference type="Proteomes" id="UP000253383">
    <property type="component" value="Unassembled WGS sequence"/>
</dbReference>
<dbReference type="AlphaFoldDB" id="A0A368JE25"/>
<proteinExistence type="predicted"/>
<gene>
    <name evidence="1" type="ORF">DUE52_30050</name>
</gene>
<accession>A0A368JE25</accession>
<evidence type="ECO:0000313" key="2">
    <source>
        <dbReference type="Proteomes" id="UP000253383"/>
    </source>
</evidence>
<sequence length="66" mass="7434">MSGRVPLQGGLLGFYKMVQGAEKQVINDGYRMLNNESRVNHFVIQHSTFDILTPAAPTSYRGINFF</sequence>
<keyword evidence="2" id="KW-1185">Reference proteome</keyword>
<comment type="caution">
    <text evidence="1">The sequence shown here is derived from an EMBL/GenBank/DDBJ whole genome shotgun (WGS) entry which is preliminary data.</text>
</comment>
<dbReference type="RefSeq" id="WP_114409843.1">
    <property type="nucleotide sequence ID" value="NZ_QOWE01000035.1"/>
</dbReference>
<reference evidence="1 2" key="1">
    <citation type="submission" date="2018-07" db="EMBL/GenBank/DDBJ databases">
        <title>Genome analysis of Larkinella rosea.</title>
        <authorList>
            <person name="Zhou Z."/>
            <person name="Wang G."/>
        </authorList>
    </citation>
    <scope>NUCLEOTIDE SEQUENCE [LARGE SCALE GENOMIC DNA]</scope>
    <source>
        <strain evidence="2">zzj9</strain>
    </source>
</reference>
<organism evidence="1 2">
    <name type="scientific">Larkinella punicea</name>
    <dbReference type="NCBI Taxonomy" id="2315727"/>
    <lineage>
        <taxon>Bacteria</taxon>
        <taxon>Pseudomonadati</taxon>
        <taxon>Bacteroidota</taxon>
        <taxon>Cytophagia</taxon>
        <taxon>Cytophagales</taxon>
        <taxon>Spirosomataceae</taxon>
        <taxon>Larkinella</taxon>
    </lineage>
</organism>